<keyword evidence="3" id="KW-0808">Transferase</keyword>
<feature type="domain" description="Amidase" evidence="2">
    <location>
        <begin position="36"/>
        <end position="453"/>
    </location>
</feature>
<gene>
    <name evidence="3" type="ORF">XTPLMG728_0888</name>
</gene>
<name>A0A0K2ZI61_9XANT</name>
<dbReference type="GO" id="GO:0016740">
    <property type="term" value="F:transferase activity"/>
    <property type="evidence" value="ECO:0007669"/>
    <property type="project" value="UniProtKB-KW"/>
</dbReference>
<dbReference type="InterPro" id="IPR023631">
    <property type="entry name" value="Amidase_dom"/>
</dbReference>
<proteinExistence type="inferred from homology"/>
<reference evidence="3 4" key="1">
    <citation type="submission" date="2015-07" db="EMBL/GenBank/DDBJ databases">
        <authorList>
            <person name="Noorani M."/>
        </authorList>
    </citation>
    <scope>NUCLEOTIDE SEQUENCE [LARGE SCALE GENOMIC DNA]</scope>
    <source>
        <strain evidence="3">LMG728</strain>
    </source>
</reference>
<dbReference type="SUPFAM" id="SSF75304">
    <property type="entry name" value="Amidase signature (AS) enzymes"/>
    <property type="match status" value="1"/>
</dbReference>
<dbReference type="Proteomes" id="UP000041247">
    <property type="component" value="Unassembled WGS sequence"/>
</dbReference>
<dbReference type="InterPro" id="IPR020556">
    <property type="entry name" value="Amidase_CS"/>
</dbReference>
<sequence length="483" mass="50241">MTDAVALRVDDALALGRLDAHDQAALLARGELTARELTEAAIVRAQRLDPALGALSHRAFALARQCAHALDALPQRPPLAGVPYLLKDSLDFPGMPSLAGSRSRTGVPATQAYPFAQRFQAQGLVPLGKSAMPEFGLLPSTEPLLGPVTRNPWSPAHSPGGSSGGAGAALAAGIVPLAHGSDGAGSIRIPASCCGVVGLKPGRGGVVRVRGRHVLEDLMVSDALMSRSVRDSAWAFAVAHPQSPPMVTGAASRRLRIGVIDTGLRGQPAQAEVAAALAQAAQLCEGLGHRLERLAYPFDGAAATRALVTLWSHMAADCVDAAVARLGEAVALRALEPWTRELAQWNLAHCGSAELEQAYAQLAALPGAMHALHQRVDVLLTPVVRTPPPPLGELAPERVLEELMPAFFDWAAYTPLQNLAGTPAIALPLAQGDGGLPIGVQFVADRGAEAMLLALAYELEAAAPWQQRWPPHSVAAAAGTQVG</sequence>
<dbReference type="Gene3D" id="3.90.1300.10">
    <property type="entry name" value="Amidase signature (AS) domain"/>
    <property type="match status" value="1"/>
</dbReference>
<dbReference type="EMBL" id="CXOK01000024">
    <property type="protein sequence ID" value="CTP85446.1"/>
    <property type="molecule type" value="Genomic_DNA"/>
</dbReference>
<organism evidence="3 4">
    <name type="scientific">Xanthomonas graminis pv. poae</name>
    <dbReference type="NCBI Taxonomy" id="227946"/>
    <lineage>
        <taxon>Bacteria</taxon>
        <taxon>Pseudomonadati</taxon>
        <taxon>Pseudomonadota</taxon>
        <taxon>Gammaproteobacteria</taxon>
        <taxon>Lysobacterales</taxon>
        <taxon>Lysobacteraceae</taxon>
        <taxon>Xanthomonas</taxon>
        <taxon>Xanthomonas translucens group</taxon>
        <taxon>Xanthomonas graminis</taxon>
    </lineage>
</organism>
<dbReference type="InterPro" id="IPR036928">
    <property type="entry name" value="AS_sf"/>
</dbReference>
<evidence type="ECO:0000313" key="3">
    <source>
        <dbReference type="EMBL" id="CTP85446.1"/>
    </source>
</evidence>
<comment type="similarity">
    <text evidence="1">Belongs to the amidase family.</text>
</comment>
<dbReference type="InterPro" id="IPR000120">
    <property type="entry name" value="Amidase"/>
</dbReference>
<protein>
    <submittedName>
        <fullName evidence="3">Amidase, Asp-tRNAAsn/Glu-tRNAGln amidotransferase A subunit</fullName>
    </submittedName>
</protein>
<dbReference type="RefSeq" id="WP_053840179.1">
    <property type="nucleotide sequence ID" value="NZ_CP076250.1"/>
</dbReference>
<evidence type="ECO:0000313" key="4">
    <source>
        <dbReference type="Proteomes" id="UP000041247"/>
    </source>
</evidence>
<evidence type="ECO:0000256" key="1">
    <source>
        <dbReference type="ARBA" id="ARBA00009199"/>
    </source>
</evidence>
<dbReference type="PANTHER" id="PTHR11895:SF7">
    <property type="entry name" value="GLUTAMYL-TRNA(GLN) AMIDOTRANSFERASE SUBUNIT A, MITOCHONDRIAL"/>
    <property type="match status" value="1"/>
</dbReference>
<dbReference type="PROSITE" id="PS00571">
    <property type="entry name" value="AMIDASES"/>
    <property type="match status" value="1"/>
</dbReference>
<evidence type="ECO:0000259" key="2">
    <source>
        <dbReference type="Pfam" id="PF01425"/>
    </source>
</evidence>
<dbReference type="Pfam" id="PF01425">
    <property type="entry name" value="Amidase"/>
    <property type="match status" value="1"/>
</dbReference>
<dbReference type="AlphaFoldDB" id="A0A0K2ZI61"/>
<dbReference type="PANTHER" id="PTHR11895">
    <property type="entry name" value="TRANSAMIDASE"/>
    <property type="match status" value="1"/>
</dbReference>
<accession>A0A0K2ZI61</accession>